<evidence type="ECO:0000313" key="3">
    <source>
        <dbReference type="Proteomes" id="UP001445335"/>
    </source>
</evidence>
<proteinExistence type="predicted"/>
<organism evidence="2 3">
    <name type="scientific">Elliptochloris bilobata</name>
    <dbReference type="NCBI Taxonomy" id="381761"/>
    <lineage>
        <taxon>Eukaryota</taxon>
        <taxon>Viridiplantae</taxon>
        <taxon>Chlorophyta</taxon>
        <taxon>core chlorophytes</taxon>
        <taxon>Trebouxiophyceae</taxon>
        <taxon>Trebouxiophyceae incertae sedis</taxon>
        <taxon>Elliptochloris clade</taxon>
        <taxon>Elliptochloris</taxon>
    </lineage>
</organism>
<gene>
    <name evidence="2" type="ORF">WJX81_007756</name>
</gene>
<feature type="region of interest" description="Disordered" evidence="1">
    <location>
        <begin position="223"/>
        <end position="263"/>
    </location>
</feature>
<dbReference type="Proteomes" id="UP001445335">
    <property type="component" value="Unassembled WGS sequence"/>
</dbReference>
<evidence type="ECO:0000313" key="2">
    <source>
        <dbReference type="EMBL" id="KAK9840832.1"/>
    </source>
</evidence>
<name>A0AAW1S4H8_9CHLO</name>
<protein>
    <submittedName>
        <fullName evidence="2">Uncharacterized protein</fullName>
    </submittedName>
</protein>
<comment type="caution">
    <text evidence="2">The sequence shown here is derived from an EMBL/GenBank/DDBJ whole genome shotgun (WGS) entry which is preliminary data.</text>
</comment>
<reference evidence="2 3" key="1">
    <citation type="journal article" date="2024" name="Nat. Commun.">
        <title>Phylogenomics reveals the evolutionary origins of lichenization in chlorophyte algae.</title>
        <authorList>
            <person name="Puginier C."/>
            <person name="Libourel C."/>
            <person name="Otte J."/>
            <person name="Skaloud P."/>
            <person name="Haon M."/>
            <person name="Grisel S."/>
            <person name="Petersen M."/>
            <person name="Berrin J.G."/>
            <person name="Delaux P.M."/>
            <person name="Dal Grande F."/>
            <person name="Keller J."/>
        </authorList>
    </citation>
    <scope>NUCLEOTIDE SEQUENCE [LARGE SCALE GENOMIC DNA]</scope>
    <source>
        <strain evidence="2 3">SAG 245.80</strain>
    </source>
</reference>
<evidence type="ECO:0000256" key="1">
    <source>
        <dbReference type="SAM" id="MobiDB-lite"/>
    </source>
</evidence>
<dbReference type="AlphaFoldDB" id="A0AAW1S4H8"/>
<feature type="region of interest" description="Disordered" evidence="1">
    <location>
        <begin position="184"/>
        <end position="204"/>
    </location>
</feature>
<keyword evidence="3" id="KW-1185">Reference proteome</keyword>
<accession>A0AAW1S4H8</accession>
<sequence>MFLGKARANPDATASVSIVTSAKPCHAAGVQASACAPERTGGAHGSLASGASARVGFQPYQAVLCLDSNGAPVDRFCPQPSAAAAAVVAGSGGGGADDIARDAAQARGDDEALTHLVEICSLLRRVPGNRASAYAVPQQVLRELPVSMVRAAERSVRQRCARLCFQEFHEYQRAQALCVLVPPAGSPPSAEASPEEDAAPATAPAAPVDLSAAIFAAADATTEDAPGAECPAEGLLAPTGPAARSVGRTDGASDWLVASDTKG</sequence>
<dbReference type="EMBL" id="JALJOU010000012">
    <property type="protein sequence ID" value="KAK9840832.1"/>
    <property type="molecule type" value="Genomic_DNA"/>
</dbReference>